<evidence type="ECO:0000256" key="3">
    <source>
        <dbReference type="ARBA" id="ARBA00023163"/>
    </source>
</evidence>
<reference evidence="6 7" key="1">
    <citation type="submission" date="2019-03" db="EMBL/GenBank/DDBJ databases">
        <title>Genomic Encyclopedia of Type Strains, Phase III (KMG-III): the genomes of soil and plant-associated and newly described type strains.</title>
        <authorList>
            <person name="Whitman W."/>
        </authorList>
    </citation>
    <scope>NUCLEOTIDE SEQUENCE [LARGE SCALE GENOMIC DNA]</scope>
    <source>
        <strain evidence="6 7">VKM Ac-2527</strain>
    </source>
</reference>
<dbReference type="AlphaFoldDB" id="A0A4R6KQV2"/>
<sequence length="230" mass="25109">MAPTPRQLAHEQTMADILRIAHRQLGTEGSAGLSLRAIARELGLVSSAIYRYVPSRDELLTLLIAESYNSFGDAVQAAESRCKRDDFGRRWLALGRAVRRWAVANPAEWALLYGSPVPGYHAPPERTTEAGSRVPLLLLTLLADADLKPSADDPPMTAALHRELERLRPGLPGELPPEVLGRGLLAFSSLCGLVSLELFGQFTNTVTQFAGHLDHQLARLGELMGLPEPY</sequence>
<dbReference type="InterPro" id="IPR050109">
    <property type="entry name" value="HTH-type_TetR-like_transc_reg"/>
</dbReference>
<dbReference type="InterPro" id="IPR009057">
    <property type="entry name" value="Homeodomain-like_sf"/>
</dbReference>
<protein>
    <submittedName>
        <fullName evidence="6">TetR family transcriptional regulator</fullName>
    </submittedName>
</protein>
<dbReference type="Pfam" id="PF00440">
    <property type="entry name" value="TetR_N"/>
    <property type="match status" value="1"/>
</dbReference>
<gene>
    <name evidence="6" type="ORF">EV643_101570</name>
</gene>
<evidence type="ECO:0000259" key="5">
    <source>
        <dbReference type="PROSITE" id="PS50977"/>
    </source>
</evidence>
<evidence type="ECO:0000256" key="2">
    <source>
        <dbReference type="ARBA" id="ARBA00023125"/>
    </source>
</evidence>
<dbReference type="PANTHER" id="PTHR30055">
    <property type="entry name" value="HTH-TYPE TRANSCRIPTIONAL REGULATOR RUTR"/>
    <property type="match status" value="1"/>
</dbReference>
<proteinExistence type="predicted"/>
<name>A0A4R6KQV2_9ACTN</name>
<dbReference type="SUPFAM" id="SSF48498">
    <property type="entry name" value="Tetracyclin repressor-like, C-terminal domain"/>
    <property type="match status" value="1"/>
</dbReference>
<keyword evidence="7" id="KW-1185">Reference proteome</keyword>
<dbReference type="PANTHER" id="PTHR30055:SF243">
    <property type="entry name" value="HTH-TYPE TRANSCRIPTIONAL REGULATOR RV1816"/>
    <property type="match status" value="1"/>
</dbReference>
<dbReference type="InterPro" id="IPR001647">
    <property type="entry name" value="HTH_TetR"/>
</dbReference>
<dbReference type="PROSITE" id="PS50977">
    <property type="entry name" value="HTH_TETR_2"/>
    <property type="match status" value="1"/>
</dbReference>
<comment type="caution">
    <text evidence="6">The sequence shown here is derived from an EMBL/GenBank/DDBJ whole genome shotgun (WGS) entry which is preliminary data.</text>
</comment>
<evidence type="ECO:0000313" key="7">
    <source>
        <dbReference type="Proteomes" id="UP000295388"/>
    </source>
</evidence>
<dbReference type="InterPro" id="IPR025996">
    <property type="entry name" value="MT1864/Rv1816-like_C"/>
</dbReference>
<evidence type="ECO:0000256" key="4">
    <source>
        <dbReference type="PROSITE-ProRule" id="PRU00335"/>
    </source>
</evidence>
<dbReference type="Gene3D" id="1.10.357.10">
    <property type="entry name" value="Tetracycline Repressor, domain 2"/>
    <property type="match status" value="1"/>
</dbReference>
<keyword evidence="3" id="KW-0804">Transcription</keyword>
<keyword evidence="1" id="KW-0805">Transcription regulation</keyword>
<dbReference type="OrthoDB" id="3210322at2"/>
<dbReference type="InterPro" id="IPR036271">
    <property type="entry name" value="Tet_transcr_reg_TetR-rel_C_sf"/>
</dbReference>
<evidence type="ECO:0000313" key="6">
    <source>
        <dbReference type="EMBL" id="TDO54779.1"/>
    </source>
</evidence>
<dbReference type="SUPFAM" id="SSF46689">
    <property type="entry name" value="Homeodomain-like"/>
    <property type="match status" value="1"/>
</dbReference>
<dbReference type="GO" id="GO:0003700">
    <property type="term" value="F:DNA-binding transcription factor activity"/>
    <property type="evidence" value="ECO:0007669"/>
    <property type="project" value="TreeGrafter"/>
</dbReference>
<feature type="domain" description="HTH tetR-type" evidence="5">
    <location>
        <begin position="11"/>
        <end position="71"/>
    </location>
</feature>
<dbReference type="Pfam" id="PF13305">
    <property type="entry name" value="TetR_C_33"/>
    <property type="match status" value="1"/>
</dbReference>
<feature type="DNA-binding region" description="H-T-H motif" evidence="4">
    <location>
        <begin position="34"/>
        <end position="53"/>
    </location>
</feature>
<dbReference type="GO" id="GO:0000976">
    <property type="term" value="F:transcription cis-regulatory region binding"/>
    <property type="evidence" value="ECO:0007669"/>
    <property type="project" value="TreeGrafter"/>
</dbReference>
<dbReference type="RefSeq" id="WP_133798323.1">
    <property type="nucleotide sequence ID" value="NZ_SNWQ01000001.1"/>
</dbReference>
<accession>A0A4R6KQV2</accession>
<organism evidence="6 7">
    <name type="scientific">Kribbella caucasensis</name>
    <dbReference type="NCBI Taxonomy" id="2512215"/>
    <lineage>
        <taxon>Bacteria</taxon>
        <taxon>Bacillati</taxon>
        <taxon>Actinomycetota</taxon>
        <taxon>Actinomycetes</taxon>
        <taxon>Propionibacteriales</taxon>
        <taxon>Kribbellaceae</taxon>
        <taxon>Kribbella</taxon>
    </lineage>
</organism>
<dbReference type="Proteomes" id="UP000295388">
    <property type="component" value="Unassembled WGS sequence"/>
</dbReference>
<evidence type="ECO:0000256" key="1">
    <source>
        <dbReference type="ARBA" id="ARBA00023015"/>
    </source>
</evidence>
<dbReference type="EMBL" id="SNWQ01000001">
    <property type="protein sequence ID" value="TDO54779.1"/>
    <property type="molecule type" value="Genomic_DNA"/>
</dbReference>
<keyword evidence="2 4" id="KW-0238">DNA-binding</keyword>